<feature type="domain" description="RING-type" evidence="5">
    <location>
        <begin position="170"/>
        <end position="208"/>
    </location>
</feature>
<organism evidence="6 7">
    <name type="scientific">Tieghemostelium lacteum</name>
    <name type="common">Slime mold</name>
    <name type="synonym">Dictyostelium lacteum</name>
    <dbReference type="NCBI Taxonomy" id="361077"/>
    <lineage>
        <taxon>Eukaryota</taxon>
        <taxon>Amoebozoa</taxon>
        <taxon>Evosea</taxon>
        <taxon>Eumycetozoa</taxon>
        <taxon>Dictyostelia</taxon>
        <taxon>Dictyosteliales</taxon>
        <taxon>Raperosteliaceae</taxon>
        <taxon>Tieghemostelium</taxon>
    </lineage>
</organism>
<dbReference type="Pfam" id="PF00097">
    <property type="entry name" value="zf-C3HC4"/>
    <property type="match status" value="1"/>
</dbReference>
<keyword evidence="3" id="KW-0862">Zinc</keyword>
<dbReference type="Proteomes" id="UP000076078">
    <property type="component" value="Unassembled WGS sequence"/>
</dbReference>
<keyword evidence="7" id="KW-1185">Reference proteome</keyword>
<keyword evidence="2 4" id="KW-0863">Zinc-finger</keyword>
<evidence type="ECO:0000256" key="2">
    <source>
        <dbReference type="ARBA" id="ARBA00022771"/>
    </source>
</evidence>
<proteinExistence type="predicted"/>
<dbReference type="EMBL" id="LODT01000001">
    <property type="protein sequence ID" value="KYR03005.1"/>
    <property type="molecule type" value="Genomic_DNA"/>
</dbReference>
<accession>A0A152AA44</accession>
<evidence type="ECO:0000313" key="6">
    <source>
        <dbReference type="EMBL" id="KYR03005.1"/>
    </source>
</evidence>
<dbReference type="InterPro" id="IPR001841">
    <property type="entry name" value="Znf_RING"/>
</dbReference>
<dbReference type="AlphaFoldDB" id="A0A152AA44"/>
<evidence type="ECO:0000256" key="1">
    <source>
        <dbReference type="ARBA" id="ARBA00022723"/>
    </source>
</evidence>
<sequence length="241" mass="27474">MGNQNQKIAKANNLIEFQDHVRVVQELINNYKFDGKSPNFKSKLEVMEPDIFKDTFWKLLTKVNCLIYTEDPNNKSDTNNKILQATLTYGQFYAFYSAIREYTGSFKQNKDKESIVLTKDGNTKEISSKKSKPKEIENIILQTENNSSSSGIVTIEETSKGQEEDEDKLCPICFDNQADNVSGECMHAFCSDCIEEWRGKSNTCPLCRVEDPETGDNDFFLLNGQVGIIEFLQKTIVQITK</sequence>
<reference evidence="6 7" key="1">
    <citation type="submission" date="2015-12" db="EMBL/GenBank/DDBJ databases">
        <title>Dictyostelia acquired genes for synthesis and detection of signals that induce cell-type specialization by lateral gene transfer from prokaryotes.</title>
        <authorList>
            <person name="Gloeckner G."/>
            <person name="Schaap P."/>
        </authorList>
    </citation>
    <scope>NUCLEOTIDE SEQUENCE [LARGE SCALE GENOMIC DNA]</scope>
    <source>
        <strain evidence="6 7">TK</strain>
    </source>
</reference>
<dbReference type="SUPFAM" id="SSF57850">
    <property type="entry name" value="RING/U-box"/>
    <property type="match status" value="1"/>
</dbReference>
<dbReference type="Gene3D" id="3.30.40.10">
    <property type="entry name" value="Zinc/RING finger domain, C3HC4 (zinc finger)"/>
    <property type="match status" value="1"/>
</dbReference>
<evidence type="ECO:0000313" key="7">
    <source>
        <dbReference type="Proteomes" id="UP000076078"/>
    </source>
</evidence>
<dbReference type="GO" id="GO:0008270">
    <property type="term" value="F:zinc ion binding"/>
    <property type="evidence" value="ECO:0007669"/>
    <property type="project" value="UniProtKB-KW"/>
</dbReference>
<dbReference type="InParanoid" id="A0A152AA44"/>
<evidence type="ECO:0000256" key="3">
    <source>
        <dbReference type="ARBA" id="ARBA00022833"/>
    </source>
</evidence>
<dbReference type="OrthoDB" id="18818at2759"/>
<dbReference type="InterPro" id="IPR013083">
    <property type="entry name" value="Znf_RING/FYVE/PHD"/>
</dbReference>
<evidence type="ECO:0000256" key="4">
    <source>
        <dbReference type="PROSITE-ProRule" id="PRU00175"/>
    </source>
</evidence>
<keyword evidence="1" id="KW-0479">Metal-binding</keyword>
<gene>
    <name evidence="6" type="ORF">DLAC_11443</name>
</gene>
<dbReference type="PROSITE" id="PS00518">
    <property type="entry name" value="ZF_RING_1"/>
    <property type="match status" value="1"/>
</dbReference>
<protein>
    <recommendedName>
        <fullName evidence="5">RING-type domain-containing protein</fullName>
    </recommendedName>
</protein>
<dbReference type="PROSITE" id="PS50089">
    <property type="entry name" value="ZF_RING_2"/>
    <property type="match status" value="1"/>
</dbReference>
<dbReference type="InterPro" id="IPR018957">
    <property type="entry name" value="Znf_C3HC4_RING-type"/>
</dbReference>
<evidence type="ECO:0000259" key="5">
    <source>
        <dbReference type="PROSITE" id="PS50089"/>
    </source>
</evidence>
<comment type="caution">
    <text evidence="6">The sequence shown here is derived from an EMBL/GenBank/DDBJ whole genome shotgun (WGS) entry which is preliminary data.</text>
</comment>
<dbReference type="InterPro" id="IPR017907">
    <property type="entry name" value="Znf_RING_CS"/>
</dbReference>
<dbReference type="SMART" id="SM00184">
    <property type="entry name" value="RING"/>
    <property type="match status" value="1"/>
</dbReference>
<dbReference type="PANTHER" id="PTHR12109">
    <property type="entry name" value="RING FINGER PROTEIN 141-RELATED"/>
    <property type="match status" value="1"/>
</dbReference>
<name>A0A152AA44_TIELA</name>
<dbReference type="InterPro" id="IPR047126">
    <property type="entry name" value="RNF141-like"/>
</dbReference>